<dbReference type="Pfam" id="PF13649">
    <property type="entry name" value="Methyltransf_25"/>
    <property type="match status" value="1"/>
</dbReference>
<dbReference type="AlphaFoldDB" id="A0A9X2HYA6"/>
<organism evidence="2 3">
    <name type="scientific">Sphingomonas liriopis</name>
    <dbReference type="NCBI Taxonomy" id="2949094"/>
    <lineage>
        <taxon>Bacteria</taxon>
        <taxon>Pseudomonadati</taxon>
        <taxon>Pseudomonadota</taxon>
        <taxon>Alphaproteobacteria</taxon>
        <taxon>Sphingomonadales</taxon>
        <taxon>Sphingomonadaceae</taxon>
        <taxon>Sphingomonas</taxon>
    </lineage>
</organism>
<dbReference type="Proteomes" id="UP001139486">
    <property type="component" value="Unassembled WGS sequence"/>
</dbReference>
<accession>A0A9X2HYA6</accession>
<dbReference type="RefSeq" id="WP_254289753.1">
    <property type="nucleotide sequence ID" value="NZ_JAMLDY010000015.1"/>
</dbReference>
<dbReference type="InterPro" id="IPR041698">
    <property type="entry name" value="Methyltransf_25"/>
</dbReference>
<dbReference type="SUPFAM" id="SSF53335">
    <property type="entry name" value="S-adenosyl-L-methionine-dependent methyltransferases"/>
    <property type="match status" value="1"/>
</dbReference>
<evidence type="ECO:0000313" key="2">
    <source>
        <dbReference type="EMBL" id="MCP3735753.1"/>
    </source>
</evidence>
<keyword evidence="3" id="KW-1185">Reference proteome</keyword>
<gene>
    <name evidence="2" type="ORF">M9979_12800</name>
</gene>
<name>A0A9X2HYA6_9SPHN</name>
<sequence length="189" mass="20966">MSAIRLDGFADKFAADADPWGTFRNRDEAVKRTAILHALGPGPIGRVLELASGNGSNSAELAPRALRLDATEGTAEGTRLTAQAIRPYPRARAIELALPARPPRCTYDAILIAELLYYLDRHAMAQVARECVAALRPGGRLILAHHRIDFYDFAQHAAGIHTRFLHETARDWRVTPVRATRRWQVIVAR</sequence>
<dbReference type="InterPro" id="IPR029063">
    <property type="entry name" value="SAM-dependent_MTases_sf"/>
</dbReference>
<dbReference type="Gene3D" id="3.40.50.150">
    <property type="entry name" value="Vaccinia Virus protein VP39"/>
    <property type="match status" value="1"/>
</dbReference>
<evidence type="ECO:0000259" key="1">
    <source>
        <dbReference type="Pfam" id="PF13649"/>
    </source>
</evidence>
<dbReference type="EMBL" id="JAMLDY010000015">
    <property type="protein sequence ID" value="MCP3735753.1"/>
    <property type="molecule type" value="Genomic_DNA"/>
</dbReference>
<evidence type="ECO:0000313" key="3">
    <source>
        <dbReference type="Proteomes" id="UP001139486"/>
    </source>
</evidence>
<protein>
    <submittedName>
        <fullName evidence="2">Nodulation S family protein</fullName>
    </submittedName>
</protein>
<reference evidence="2" key="1">
    <citation type="submission" date="2022-05" db="EMBL/GenBank/DDBJ databases">
        <title>Sphingomonas sp. strain RP10 Genome sequencing and assembly.</title>
        <authorList>
            <person name="Kim I."/>
        </authorList>
    </citation>
    <scope>NUCLEOTIDE SEQUENCE</scope>
    <source>
        <strain evidence="2">RP10</strain>
    </source>
</reference>
<comment type="caution">
    <text evidence="2">The sequence shown here is derived from an EMBL/GenBank/DDBJ whole genome shotgun (WGS) entry which is preliminary data.</text>
</comment>
<feature type="domain" description="Methyltransferase" evidence="1">
    <location>
        <begin position="47"/>
        <end position="139"/>
    </location>
</feature>
<proteinExistence type="predicted"/>